<evidence type="ECO:0000256" key="3">
    <source>
        <dbReference type="ARBA" id="ARBA00023012"/>
    </source>
</evidence>
<feature type="transmembrane region" description="Helical" evidence="4">
    <location>
        <begin position="103"/>
        <end position="122"/>
    </location>
</feature>
<evidence type="ECO:0000256" key="1">
    <source>
        <dbReference type="ARBA" id="ARBA00022679"/>
    </source>
</evidence>
<evidence type="ECO:0000313" key="5">
    <source>
        <dbReference type="EMBL" id="KAA9085530.1"/>
    </source>
</evidence>
<dbReference type="Proteomes" id="UP000327039">
    <property type="component" value="Unassembled WGS sequence"/>
</dbReference>
<dbReference type="PANTHER" id="PTHR24421:SF61">
    <property type="entry name" value="OXYGEN SENSOR HISTIDINE KINASE NREB"/>
    <property type="match status" value="1"/>
</dbReference>
<keyword evidence="2" id="KW-0418">Kinase</keyword>
<dbReference type="InterPro" id="IPR036890">
    <property type="entry name" value="HATPase_C_sf"/>
</dbReference>
<comment type="caution">
    <text evidence="5">The sequence shown here is derived from an EMBL/GenBank/DDBJ whole genome shotgun (WGS) entry which is preliminary data.</text>
</comment>
<feature type="transmembrane region" description="Helical" evidence="4">
    <location>
        <begin position="129"/>
        <end position="151"/>
    </location>
</feature>
<gene>
    <name evidence="5" type="ORF">F6B42_11205</name>
</gene>
<keyword evidence="6" id="KW-1185">Reference proteome</keyword>
<proteinExistence type="predicted"/>
<protein>
    <submittedName>
        <fullName evidence="5">ATP-binding protein</fullName>
    </submittedName>
</protein>
<keyword evidence="3" id="KW-0902">Two-component regulatory system</keyword>
<feature type="transmembrane region" description="Helical" evidence="4">
    <location>
        <begin position="73"/>
        <end position="91"/>
    </location>
</feature>
<reference evidence="6" key="1">
    <citation type="submission" date="2019-09" db="EMBL/GenBank/DDBJ databases">
        <title>Mumia zhuanghuii sp. nov. isolated from the intestinal contents of plateau pika (Ochotona curzoniae) in the Qinghai-Tibet plateau of China.</title>
        <authorList>
            <person name="Tian Z."/>
        </authorList>
    </citation>
    <scope>NUCLEOTIDE SEQUENCE [LARGE SCALE GENOMIC DNA]</scope>
    <source>
        <strain evidence="6">DSM 25564</strain>
    </source>
</reference>
<feature type="transmembrane region" description="Helical" evidence="4">
    <location>
        <begin position="157"/>
        <end position="174"/>
    </location>
</feature>
<dbReference type="InterPro" id="IPR050482">
    <property type="entry name" value="Sensor_HK_TwoCompSys"/>
</dbReference>
<evidence type="ECO:0000256" key="2">
    <source>
        <dbReference type="ARBA" id="ARBA00022777"/>
    </source>
</evidence>
<dbReference type="EMBL" id="VYRZ01000003">
    <property type="protein sequence ID" value="KAA9085530.1"/>
    <property type="molecule type" value="Genomic_DNA"/>
</dbReference>
<keyword evidence="1" id="KW-0808">Transferase</keyword>
<dbReference type="GO" id="GO:0005524">
    <property type="term" value="F:ATP binding"/>
    <property type="evidence" value="ECO:0007669"/>
    <property type="project" value="UniProtKB-KW"/>
</dbReference>
<dbReference type="PANTHER" id="PTHR24421">
    <property type="entry name" value="NITRATE/NITRITE SENSOR PROTEIN NARX-RELATED"/>
    <property type="match status" value="1"/>
</dbReference>
<dbReference type="AlphaFoldDB" id="A0A5J5IS79"/>
<keyword evidence="4" id="KW-0472">Membrane</keyword>
<keyword evidence="4" id="KW-0812">Transmembrane</keyword>
<evidence type="ECO:0000313" key="6">
    <source>
        <dbReference type="Proteomes" id="UP000327039"/>
    </source>
</evidence>
<keyword evidence="4" id="KW-1133">Transmembrane helix</keyword>
<feature type="transmembrane region" description="Helical" evidence="4">
    <location>
        <begin position="12"/>
        <end position="33"/>
    </location>
</feature>
<feature type="transmembrane region" description="Helical" evidence="4">
    <location>
        <begin position="45"/>
        <end position="66"/>
    </location>
</feature>
<sequence length="390" mass="40457">MAQTQRFTQSRIERILGIVVGSGSAIIGVQALFGALGGPVGDPVWGTALLVLVLGSELLMVVALFIGRGVRAFAGLFAVVFPVAVLLWPLAAGDTTTVDEQPWLWFLVNIGTVAAAFSMPLAGQIVWAFLIPILYSAVRLSLLGITGAVLVDVALDTIFAIILASVLIVVGWVMRSLAARTDEGREGAVRSYAQAAAADAVEKERVAVAALMHDSVLAALIAAERADTPRERALAVSMAREALTRLANVDHEAGEGPDAPIAPAEIAAELATHTRRVHAAAAVTTEISPDAEPVPGRVVRALLLATAQAVTNSVEHAGAAGLRVAFRADAEGIDIRVIDEGPGFEADRVAEDRLGIRASIIARVAAVAGTATVDSDASGTTIGIVWRGRS</sequence>
<dbReference type="GO" id="GO:0000160">
    <property type="term" value="P:phosphorelay signal transduction system"/>
    <property type="evidence" value="ECO:0007669"/>
    <property type="project" value="UniProtKB-KW"/>
</dbReference>
<dbReference type="SUPFAM" id="SSF55874">
    <property type="entry name" value="ATPase domain of HSP90 chaperone/DNA topoisomerase II/histidine kinase"/>
    <property type="match status" value="1"/>
</dbReference>
<keyword evidence="5" id="KW-0067">ATP-binding</keyword>
<evidence type="ECO:0000256" key="4">
    <source>
        <dbReference type="SAM" id="Phobius"/>
    </source>
</evidence>
<dbReference type="Gene3D" id="3.30.565.10">
    <property type="entry name" value="Histidine kinase-like ATPase, C-terminal domain"/>
    <property type="match status" value="1"/>
</dbReference>
<organism evidence="5 6">
    <name type="scientific">Microbacterium radiodurans</name>
    <dbReference type="NCBI Taxonomy" id="661398"/>
    <lineage>
        <taxon>Bacteria</taxon>
        <taxon>Bacillati</taxon>
        <taxon>Actinomycetota</taxon>
        <taxon>Actinomycetes</taxon>
        <taxon>Micrococcales</taxon>
        <taxon>Microbacteriaceae</taxon>
        <taxon>Microbacterium</taxon>
    </lineage>
</organism>
<keyword evidence="5" id="KW-0547">Nucleotide-binding</keyword>
<dbReference type="GO" id="GO:0016301">
    <property type="term" value="F:kinase activity"/>
    <property type="evidence" value="ECO:0007669"/>
    <property type="project" value="UniProtKB-KW"/>
</dbReference>
<accession>A0A5J5IS79</accession>
<dbReference type="OrthoDB" id="144293at2"/>
<name>A0A5J5IS79_9MICO</name>